<keyword evidence="2" id="KW-1185">Reference proteome</keyword>
<dbReference type="AlphaFoldDB" id="A0A0D7K385"/>
<gene>
    <name evidence="1" type="ORF">RP29_20080</name>
</gene>
<dbReference type="Proteomes" id="UP000032566">
    <property type="component" value="Unassembled WGS sequence"/>
</dbReference>
<organism evidence="1 2">
    <name type="scientific">Acidovorax temperans</name>
    <dbReference type="NCBI Taxonomy" id="80878"/>
    <lineage>
        <taxon>Bacteria</taxon>
        <taxon>Pseudomonadati</taxon>
        <taxon>Pseudomonadota</taxon>
        <taxon>Betaproteobacteria</taxon>
        <taxon>Burkholderiales</taxon>
        <taxon>Comamonadaceae</taxon>
        <taxon>Acidovorax</taxon>
    </lineage>
</organism>
<evidence type="ECO:0000313" key="1">
    <source>
        <dbReference type="EMBL" id="KJA08781.1"/>
    </source>
</evidence>
<dbReference type="OrthoDB" id="681880at28216"/>
<sequence>MEVCTSTDVFADEPLADLAVDLSQQQNADVAHPVRTLLCCCCGSYTKGRQFHNQDAGFGLGTCCVDFVKARVPDMEQTYGVEGVHYFAPKPPAPPAPMLPDKPRY</sequence>
<name>A0A0D7K385_9BURK</name>
<dbReference type="EMBL" id="JXYQ01000116">
    <property type="protein sequence ID" value="KJA08781.1"/>
    <property type="molecule type" value="Genomic_DNA"/>
</dbReference>
<comment type="caution">
    <text evidence="1">The sequence shown here is derived from an EMBL/GenBank/DDBJ whole genome shotgun (WGS) entry which is preliminary data.</text>
</comment>
<dbReference type="STRING" id="80878.RP29_20080"/>
<dbReference type="PATRIC" id="fig|80878.5.peg.221"/>
<evidence type="ECO:0000313" key="2">
    <source>
        <dbReference type="Proteomes" id="UP000032566"/>
    </source>
</evidence>
<dbReference type="RefSeq" id="WP_044403150.1">
    <property type="nucleotide sequence ID" value="NZ_JXYQ01000116.1"/>
</dbReference>
<reference evidence="1 2" key="1">
    <citation type="submission" date="2014-12" db="EMBL/GenBank/DDBJ databases">
        <title>Isolation of bacteria from lake water.</title>
        <authorList>
            <person name="Sheng K.-Y."/>
            <person name="Chin P.-S."/>
            <person name="Chan K.-G."/>
            <person name="Tan G.S."/>
        </authorList>
    </citation>
    <scope>NUCLEOTIDE SEQUENCE [LARGE SCALE GENOMIC DNA]</scope>
    <source>
        <strain evidence="1 2">KY4</strain>
    </source>
</reference>
<accession>A0A0D7K385</accession>
<proteinExistence type="predicted"/>
<protein>
    <submittedName>
        <fullName evidence="1">Uncharacterized protein</fullName>
    </submittedName>
</protein>